<comment type="caution">
    <text evidence="1">The sequence shown here is derived from an EMBL/GenBank/DDBJ whole genome shotgun (WGS) entry which is preliminary data.</text>
</comment>
<dbReference type="AlphaFoldDB" id="A0A1J6KH14"/>
<dbReference type="Proteomes" id="UP000187609">
    <property type="component" value="Unassembled WGS sequence"/>
</dbReference>
<keyword evidence="2" id="KW-1185">Reference proteome</keyword>
<accession>A0A1J6KH14</accession>
<dbReference type="EMBL" id="MJEQ01020470">
    <property type="protein sequence ID" value="OIT18657.1"/>
    <property type="molecule type" value="Genomic_DNA"/>
</dbReference>
<protein>
    <submittedName>
        <fullName evidence="1">Uncharacterized protein</fullName>
    </submittedName>
</protein>
<gene>
    <name evidence="1" type="ORF">A4A49_43773</name>
</gene>
<organism evidence="1 2">
    <name type="scientific">Nicotiana attenuata</name>
    <name type="common">Coyote tobacco</name>
    <dbReference type="NCBI Taxonomy" id="49451"/>
    <lineage>
        <taxon>Eukaryota</taxon>
        <taxon>Viridiplantae</taxon>
        <taxon>Streptophyta</taxon>
        <taxon>Embryophyta</taxon>
        <taxon>Tracheophyta</taxon>
        <taxon>Spermatophyta</taxon>
        <taxon>Magnoliopsida</taxon>
        <taxon>eudicotyledons</taxon>
        <taxon>Gunneridae</taxon>
        <taxon>Pentapetalae</taxon>
        <taxon>asterids</taxon>
        <taxon>lamiids</taxon>
        <taxon>Solanales</taxon>
        <taxon>Solanaceae</taxon>
        <taxon>Nicotianoideae</taxon>
        <taxon>Nicotianeae</taxon>
        <taxon>Nicotiana</taxon>
    </lineage>
</organism>
<name>A0A1J6KH14_NICAT</name>
<proteinExistence type="predicted"/>
<dbReference type="Gramene" id="OIT18657">
    <property type="protein sequence ID" value="OIT18657"/>
    <property type="gene ID" value="A4A49_43773"/>
</dbReference>
<sequence length="81" mass="9199">MMKSKLFFCFLQQVLERRMIEGIAEGEIGGDYKAENRILTNQLIVTKILCGGSRLILQFHSSPVFYNSIKIGSFPAVKMNK</sequence>
<evidence type="ECO:0000313" key="2">
    <source>
        <dbReference type="Proteomes" id="UP000187609"/>
    </source>
</evidence>
<reference evidence="1" key="1">
    <citation type="submission" date="2016-11" db="EMBL/GenBank/DDBJ databases">
        <title>The genome of Nicotiana attenuata.</title>
        <authorList>
            <person name="Xu S."/>
            <person name="Brockmoeller T."/>
            <person name="Gaquerel E."/>
            <person name="Navarro A."/>
            <person name="Kuhl H."/>
            <person name="Gase K."/>
            <person name="Ling Z."/>
            <person name="Zhou W."/>
            <person name="Kreitzer C."/>
            <person name="Stanke M."/>
            <person name="Tang H."/>
            <person name="Lyons E."/>
            <person name="Pandey P."/>
            <person name="Pandey S.P."/>
            <person name="Timmermann B."/>
            <person name="Baldwin I.T."/>
        </authorList>
    </citation>
    <scope>NUCLEOTIDE SEQUENCE [LARGE SCALE GENOMIC DNA]</scope>
    <source>
        <strain evidence="1">UT</strain>
    </source>
</reference>
<evidence type="ECO:0000313" key="1">
    <source>
        <dbReference type="EMBL" id="OIT18657.1"/>
    </source>
</evidence>